<feature type="coiled-coil region" evidence="1">
    <location>
        <begin position="77"/>
        <end position="122"/>
    </location>
</feature>
<dbReference type="GO" id="GO:0043005">
    <property type="term" value="C:neuron projection"/>
    <property type="evidence" value="ECO:0007669"/>
    <property type="project" value="TreeGrafter"/>
</dbReference>
<sequence>MNQMIVNENSRCLRTCRDIANEKEETDPTKKDESLNTEISEAKLDLTSTVKGSVENDTRRVNVEEVSTDMSTMKDFIQTTERNYSTLSEQLETLTKSLSKKVKSLQKRNTEQENKIEEMVRRQSVSETRTDSKFDDVMSELHTASNFIKYQTDMLSEKVQKCEECNETILKEHKILESNLKLNVDNLTKQIQSCQESTTNLSTSVTQNKSSMELTFEKLQNKCRDIDDKILQFSNDLDQMSTEMIGQMSNNTAEFFCVGTRNLCDFDVKQDKIGTLFTDPFNLDSTQIQHYDTSTGTYTTPYDGLFVVSLMIENKDDRLQVKIHVVTKDSSELDYVRGMRPVQQVHIINSHLEDLRSIGHKLDILQDLISNVLREGEAWLEEMDETPTFSQFNQYLSNESSRCLQTCLDIAAGHSRFDEVRADISTMKLSQKTSEENFSVLSEKLEHLAQSLSKKIKSLERENRNQEQFIQELARKQTTTETESSLKFDDYQRELMAASDFIKVETEYLSEKVDKCEERNEAILGTQTFQNVEKKVSDLEEKILRFDSSTSTEAFCLQMKGMKRTDLKRDTTLQLFNHVVNLPLSPHFNKETGVYRVPHDGIYLVCLMVENLTSKRVQLHVYRKTKCGQETPLLFSQSYVKKCTSYSGVPVHMQKDDEMYIKSIEDYPEQVLGVSETRMRPSRQKEVITSHVHDLENVNKKLDVLRDSVTKVIQRAVFWLEERDEASYLQIKQYLLERNSRFLQTCIDIASDNDVTEESLREECEDIKSSSQPKVQGHKINSMDLSRIEDLENRIRTFNEYFERSEEKLSRLNEQFETSSKTLLKKIKQLEKKHTEQQKHIQDISQKQVNEETKYNSSFNACSVELHQASEFIKFKTESLSQKLNQCEERNEIIQKKLNETDNNLKTEIEQITKQIQSCNDLITTKTEIMFGNSNENKNEIMKMCESNKEKEKKFDQMLRTQDEMETTLNQTSEHIEKELESATSRLECLESENETSLIKLNELERNVKDLLKKVQKLNKEMDNVLTTVATTLSSNDSEIQTLNKSVTEMATTINEMKSSNGTNISNLMSTILNISKNVSLTNSSSNSNITKLERQVEDLNRKVLGFSSDIVNLRASNEAEAFCLEVANMKETDIKKDTILTLFNRVSNVALSPHYNMSTSTYTVPHDGVYLCCLMVENLTNMFVQFNVYYKEKSGKESPRVYSQAYHKDLTSCSVIPIYMYKGDQLYIKSLVDYPRLKLGNNSFFSCILIK</sequence>
<keyword evidence="2" id="KW-0812">Transmembrane</keyword>
<proteinExistence type="predicted"/>
<protein>
    <submittedName>
        <fullName evidence="2">Transmembrane and coiled-coil domain-containing protein 5B</fullName>
    </submittedName>
</protein>
<comment type="caution">
    <text evidence="2">The sequence shown here is derived from an EMBL/GenBank/DDBJ whole genome shotgun (WGS) entry which is preliminary data.</text>
</comment>
<evidence type="ECO:0000313" key="2">
    <source>
        <dbReference type="EMBL" id="KAK0059489.1"/>
    </source>
</evidence>
<feature type="coiled-coil region" evidence="1">
    <location>
        <begin position="170"/>
        <end position="197"/>
    </location>
</feature>
<evidence type="ECO:0000256" key="1">
    <source>
        <dbReference type="SAM" id="Coils"/>
    </source>
</evidence>
<feature type="coiled-coil region" evidence="1">
    <location>
        <begin position="973"/>
        <end position="1028"/>
    </location>
</feature>
<organism evidence="2 3">
    <name type="scientific">Biomphalaria pfeifferi</name>
    <name type="common">Bloodfluke planorb</name>
    <name type="synonym">Freshwater snail</name>
    <dbReference type="NCBI Taxonomy" id="112525"/>
    <lineage>
        <taxon>Eukaryota</taxon>
        <taxon>Metazoa</taxon>
        <taxon>Spiralia</taxon>
        <taxon>Lophotrochozoa</taxon>
        <taxon>Mollusca</taxon>
        <taxon>Gastropoda</taxon>
        <taxon>Heterobranchia</taxon>
        <taxon>Euthyneura</taxon>
        <taxon>Panpulmonata</taxon>
        <taxon>Hygrophila</taxon>
        <taxon>Lymnaeoidea</taxon>
        <taxon>Planorbidae</taxon>
        <taxon>Biomphalaria</taxon>
    </lineage>
</organism>
<dbReference type="Gene3D" id="2.60.120.40">
    <property type="match status" value="2"/>
</dbReference>
<dbReference type="GO" id="GO:0007271">
    <property type="term" value="P:synaptic transmission, cholinergic"/>
    <property type="evidence" value="ECO:0007669"/>
    <property type="project" value="TreeGrafter"/>
</dbReference>
<dbReference type="InterPro" id="IPR026160">
    <property type="entry name" value="Ric3"/>
</dbReference>
<reference evidence="2" key="2">
    <citation type="submission" date="2023-04" db="EMBL/GenBank/DDBJ databases">
        <authorList>
            <person name="Bu L."/>
            <person name="Lu L."/>
            <person name="Laidemitt M.R."/>
            <person name="Zhang S.M."/>
            <person name="Mutuku M."/>
            <person name="Mkoji G."/>
            <person name="Steinauer M."/>
            <person name="Loker E.S."/>
        </authorList>
    </citation>
    <scope>NUCLEOTIDE SEQUENCE</scope>
    <source>
        <strain evidence="2">KasaAsao</strain>
        <tissue evidence="2">Whole Snail</tissue>
    </source>
</reference>
<gene>
    <name evidence="2" type="ORF">Bpfe_010950</name>
</gene>
<feature type="coiled-coil region" evidence="1">
    <location>
        <begin position="442"/>
        <end position="479"/>
    </location>
</feature>
<dbReference type="Proteomes" id="UP001233172">
    <property type="component" value="Unassembled WGS sequence"/>
</dbReference>
<keyword evidence="2" id="KW-0472">Membrane</keyword>
<name>A0AAD8BRG3_BIOPF</name>
<keyword evidence="3" id="KW-1185">Reference proteome</keyword>
<dbReference type="GO" id="GO:0045202">
    <property type="term" value="C:synapse"/>
    <property type="evidence" value="ECO:0007669"/>
    <property type="project" value="GOC"/>
</dbReference>
<evidence type="ECO:0000313" key="3">
    <source>
        <dbReference type="Proteomes" id="UP001233172"/>
    </source>
</evidence>
<dbReference type="PANTHER" id="PTHR21723">
    <property type="entry name" value="RESISTANCE TO INHIBITORS OF CHOLINESTERASE PROTEIN 3 RIC3"/>
    <property type="match status" value="1"/>
</dbReference>
<keyword evidence="1" id="KW-0175">Coiled coil</keyword>
<dbReference type="EMBL" id="JASAOG010000041">
    <property type="protein sequence ID" value="KAK0059489.1"/>
    <property type="molecule type" value="Genomic_DNA"/>
</dbReference>
<dbReference type="AlphaFoldDB" id="A0AAD8BRG3"/>
<dbReference type="SUPFAM" id="SSF49842">
    <property type="entry name" value="TNF-like"/>
    <property type="match status" value="1"/>
</dbReference>
<reference evidence="2" key="1">
    <citation type="journal article" date="2023" name="PLoS Negl. Trop. Dis.">
        <title>A genome sequence for Biomphalaria pfeifferi, the major vector snail for the human-infecting parasite Schistosoma mansoni.</title>
        <authorList>
            <person name="Bu L."/>
            <person name="Lu L."/>
            <person name="Laidemitt M.R."/>
            <person name="Zhang S.M."/>
            <person name="Mutuku M."/>
            <person name="Mkoji G."/>
            <person name="Steinauer M."/>
            <person name="Loker E.S."/>
        </authorList>
    </citation>
    <scope>NUCLEOTIDE SEQUENCE</scope>
    <source>
        <strain evidence="2">KasaAsao</strain>
    </source>
</reference>
<feature type="coiled-coil region" evidence="1">
    <location>
        <begin position="877"/>
        <end position="915"/>
    </location>
</feature>
<accession>A0AAD8BRG3</accession>
<feature type="coiled-coil region" evidence="1">
    <location>
        <begin position="1083"/>
        <end position="1110"/>
    </location>
</feature>
<dbReference type="InterPro" id="IPR008983">
    <property type="entry name" value="Tumour_necrosis_fac-like_dom"/>
</dbReference>
<dbReference type="PANTHER" id="PTHR21723:SF3">
    <property type="entry name" value="PROTEIN RIC-3"/>
    <property type="match status" value="1"/>
</dbReference>
<dbReference type="GO" id="GO:0043025">
    <property type="term" value="C:neuronal cell body"/>
    <property type="evidence" value="ECO:0007669"/>
    <property type="project" value="TreeGrafter"/>
</dbReference>
<dbReference type="GO" id="GO:0034394">
    <property type="term" value="P:protein localization to cell surface"/>
    <property type="evidence" value="ECO:0007669"/>
    <property type="project" value="TreeGrafter"/>
</dbReference>
<feature type="coiled-coil region" evidence="1">
    <location>
        <begin position="788"/>
        <end position="847"/>
    </location>
</feature>